<feature type="region of interest" description="Disordered" evidence="1">
    <location>
        <begin position="1"/>
        <end position="21"/>
    </location>
</feature>
<protein>
    <submittedName>
        <fullName evidence="4">DUF4168 domain-containing protein</fullName>
    </submittedName>
</protein>
<proteinExistence type="predicted"/>
<evidence type="ECO:0000259" key="3">
    <source>
        <dbReference type="Pfam" id="PF13767"/>
    </source>
</evidence>
<name>A0AA42P7I2_STUST</name>
<dbReference type="Pfam" id="PF13767">
    <property type="entry name" value="DUF4168"/>
    <property type="match status" value="1"/>
</dbReference>
<dbReference type="EMBL" id="JAOCAE010000002">
    <property type="protein sequence ID" value="MDH1235338.1"/>
    <property type="molecule type" value="Genomic_DNA"/>
</dbReference>
<reference evidence="4" key="1">
    <citation type="submission" date="2022-09" db="EMBL/GenBank/DDBJ databases">
        <title>Intensive care unit water sources are persistently colonized with multi-drug resistant bacteria and are the site of extensive horizontal gene transfer of antibiotic resistance genes.</title>
        <authorList>
            <person name="Diorio-Toth L."/>
        </authorList>
    </citation>
    <scope>NUCLEOTIDE SEQUENCE</scope>
    <source>
        <strain evidence="4">GD03947</strain>
    </source>
</reference>
<dbReference type="InterPro" id="IPR025433">
    <property type="entry name" value="DUF4168"/>
</dbReference>
<comment type="caution">
    <text evidence="4">The sequence shown here is derived from an EMBL/GenBank/DDBJ whole genome shotgun (WGS) entry which is preliminary data.</text>
</comment>
<keyword evidence="2" id="KW-0472">Membrane</keyword>
<organism evidence="4 5">
    <name type="scientific">Stutzerimonas stutzeri</name>
    <name type="common">Pseudomonas stutzeri</name>
    <dbReference type="NCBI Taxonomy" id="316"/>
    <lineage>
        <taxon>Bacteria</taxon>
        <taxon>Pseudomonadati</taxon>
        <taxon>Pseudomonadota</taxon>
        <taxon>Gammaproteobacteria</taxon>
        <taxon>Pseudomonadales</taxon>
        <taxon>Pseudomonadaceae</taxon>
        <taxon>Stutzerimonas</taxon>
    </lineage>
</organism>
<keyword evidence="2" id="KW-0812">Transmembrane</keyword>
<evidence type="ECO:0000313" key="4">
    <source>
        <dbReference type="EMBL" id="MDH1235338.1"/>
    </source>
</evidence>
<accession>A0AA42P7I2</accession>
<sequence length="181" mass="19766">MSYRHTTDRCPTGPPHPDETKNAIQINDMNFYLKAGTATAPANPSLTEAGMNMTQHNARLAFAGIFSLFLGLAAPLASAQSANPAPAAQPAAGAQTQQFSEKKLESFAESLGEIMQIREEFTGKLQQTEDANKARDLQQQANEKMLGVIEENNISIEEYNAINEAVQTDPELRNRVIAMMQ</sequence>
<dbReference type="Proteomes" id="UP001158500">
    <property type="component" value="Unassembled WGS sequence"/>
</dbReference>
<evidence type="ECO:0000256" key="1">
    <source>
        <dbReference type="SAM" id="MobiDB-lite"/>
    </source>
</evidence>
<keyword evidence="2" id="KW-1133">Transmembrane helix</keyword>
<gene>
    <name evidence="4" type="ORF">N5C32_04710</name>
</gene>
<feature type="transmembrane region" description="Helical" evidence="2">
    <location>
        <begin position="60"/>
        <end position="79"/>
    </location>
</feature>
<dbReference type="AlphaFoldDB" id="A0AA42P7I2"/>
<evidence type="ECO:0000313" key="5">
    <source>
        <dbReference type="Proteomes" id="UP001158500"/>
    </source>
</evidence>
<evidence type="ECO:0000256" key="2">
    <source>
        <dbReference type="SAM" id="Phobius"/>
    </source>
</evidence>
<feature type="domain" description="DUF4168" evidence="3">
    <location>
        <begin position="100"/>
        <end position="176"/>
    </location>
</feature>